<evidence type="ECO:0000256" key="2">
    <source>
        <dbReference type="SAM" id="SignalP"/>
    </source>
</evidence>
<keyword evidence="4" id="KW-1185">Reference proteome</keyword>
<evidence type="ECO:0000256" key="1">
    <source>
        <dbReference type="SAM" id="MobiDB-lite"/>
    </source>
</evidence>
<comment type="caution">
    <text evidence="3">The sequence shown here is derived from an EMBL/GenBank/DDBJ whole genome shotgun (WGS) entry which is preliminary data.</text>
</comment>
<feature type="chain" id="PRO_5038537819" description="DUF4352 domain-containing protein" evidence="2">
    <location>
        <begin position="25"/>
        <end position="188"/>
    </location>
</feature>
<feature type="region of interest" description="Disordered" evidence="1">
    <location>
        <begin position="29"/>
        <end position="65"/>
    </location>
</feature>
<reference evidence="3 4" key="1">
    <citation type="submission" date="2019-12" db="EMBL/GenBank/DDBJ databases">
        <title>Whole genome shotgun sequence of Streptomyces tubercidicus NBRC 13090.</title>
        <authorList>
            <person name="Ichikawa N."/>
            <person name="Kimura A."/>
            <person name="Kitahashi Y."/>
            <person name="Komaki H."/>
            <person name="Tamura T."/>
        </authorList>
    </citation>
    <scope>NUCLEOTIDE SEQUENCE [LARGE SCALE GENOMIC DNA]</scope>
    <source>
        <strain evidence="3 4">NBRC 13090</strain>
    </source>
</reference>
<evidence type="ECO:0008006" key="5">
    <source>
        <dbReference type="Google" id="ProtNLM"/>
    </source>
</evidence>
<dbReference type="EMBL" id="BLIR01000001">
    <property type="protein sequence ID" value="GFE38840.1"/>
    <property type="molecule type" value="Genomic_DNA"/>
</dbReference>
<feature type="signal peptide" evidence="2">
    <location>
        <begin position="1"/>
        <end position="24"/>
    </location>
</feature>
<proteinExistence type="predicted"/>
<dbReference type="RefSeq" id="WP_159744682.1">
    <property type="nucleotide sequence ID" value="NZ_BLIR01000001.1"/>
</dbReference>
<protein>
    <recommendedName>
        <fullName evidence="5">DUF4352 domain-containing protein</fullName>
    </recommendedName>
</protein>
<dbReference type="Proteomes" id="UP000431826">
    <property type="component" value="Unassembled WGS sequence"/>
</dbReference>
<dbReference type="OrthoDB" id="4261115at2"/>
<gene>
    <name evidence="3" type="ORF">Stube_35130</name>
</gene>
<keyword evidence="2" id="KW-0732">Signal</keyword>
<evidence type="ECO:0000313" key="3">
    <source>
        <dbReference type="EMBL" id="GFE38840.1"/>
    </source>
</evidence>
<evidence type="ECO:0000313" key="4">
    <source>
        <dbReference type="Proteomes" id="UP000431826"/>
    </source>
</evidence>
<name>A0A640UTT5_9ACTN</name>
<dbReference type="AlphaFoldDB" id="A0A640UTT5"/>
<dbReference type="GeneID" id="96284609"/>
<accession>A0A640UTT5</accession>
<dbReference type="PROSITE" id="PS51257">
    <property type="entry name" value="PROKAR_LIPOPROTEIN"/>
    <property type="match status" value="1"/>
</dbReference>
<sequence>MRHIANACTALAAAALALSLSACGGTSINSQTPHSEKAEETVTPASEPEPTDDPSQSSDQPHSLTDTVTYENNASVTLQGFSRGVSHDYAAPGNTPYIRFNVRVANGAKSTLDVTAMTVNCQYGDEEGKQAESIFDDGLEGSPSTKLLAGRTVNVPWACELPKNQQHVQIEVTPTPESAAAIYTGSIK</sequence>
<organism evidence="3 4">
    <name type="scientific">Streptomyces tubercidicus</name>
    <dbReference type="NCBI Taxonomy" id="47759"/>
    <lineage>
        <taxon>Bacteria</taxon>
        <taxon>Bacillati</taxon>
        <taxon>Actinomycetota</taxon>
        <taxon>Actinomycetes</taxon>
        <taxon>Kitasatosporales</taxon>
        <taxon>Streptomycetaceae</taxon>
        <taxon>Streptomyces</taxon>
    </lineage>
</organism>